<evidence type="ECO:0000313" key="2">
    <source>
        <dbReference type="Proteomes" id="UP000623467"/>
    </source>
</evidence>
<sequence>MDIYVEAPTPAQIHSTSHRFSITLDSLLPSAFLTSPPHCRLAARSSPPAFGSSSAFTATPSPAARPEAHQFLYCPRSPWRAPAHHSLVPSISLSSPLSGTSLTVRNARATFMVS</sequence>
<organism evidence="1 2">
    <name type="scientific">Mycena sanguinolenta</name>
    <dbReference type="NCBI Taxonomy" id="230812"/>
    <lineage>
        <taxon>Eukaryota</taxon>
        <taxon>Fungi</taxon>
        <taxon>Dikarya</taxon>
        <taxon>Basidiomycota</taxon>
        <taxon>Agaricomycotina</taxon>
        <taxon>Agaricomycetes</taxon>
        <taxon>Agaricomycetidae</taxon>
        <taxon>Agaricales</taxon>
        <taxon>Marasmiineae</taxon>
        <taxon>Mycenaceae</taxon>
        <taxon>Mycena</taxon>
    </lineage>
</organism>
<protein>
    <submittedName>
        <fullName evidence="1">Uncharacterized protein</fullName>
    </submittedName>
</protein>
<reference evidence="1" key="1">
    <citation type="submission" date="2020-05" db="EMBL/GenBank/DDBJ databases">
        <title>Mycena genomes resolve the evolution of fungal bioluminescence.</title>
        <authorList>
            <person name="Tsai I.J."/>
        </authorList>
    </citation>
    <scope>NUCLEOTIDE SEQUENCE</scope>
    <source>
        <strain evidence="1">160909Yilan</strain>
    </source>
</reference>
<name>A0A8H6ZCA9_9AGAR</name>
<gene>
    <name evidence="1" type="ORF">MSAN_00308000</name>
</gene>
<dbReference type="AlphaFoldDB" id="A0A8H6ZCA9"/>
<comment type="caution">
    <text evidence="1">The sequence shown here is derived from an EMBL/GenBank/DDBJ whole genome shotgun (WGS) entry which is preliminary data.</text>
</comment>
<accession>A0A8H6ZCA9</accession>
<dbReference type="Proteomes" id="UP000623467">
    <property type="component" value="Unassembled WGS sequence"/>
</dbReference>
<dbReference type="EMBL" id="JACAZH010000002">
    <property type="protein sequence ID" value="KAF7374251.1"/>
    <property type="molecule type" value="Genomic_DNA"/>
</dbReference>
<proteinExistence type="predicted"/>
<keyword evidence="2" id="KW-1185">Reference proteome</keyword>
<evidence type="ECO:0000313" key="1">
    <source>
        <dbReference type="EMBL" id="KAF7374251.1"/>
    </source>
</evidence>